<keyword evidence="4" id="KW-0539">Nucleus</keyword>
<dbReference type="SUPFAM" id="SSF48371">
    <property type="entry name" value="ARM repeat"/>
    <property type="match status" value="1"/>
</dbReference>
<dbReference type="Pfam" id="PF08167">
    <property type="entry name" value="RIX1"/>
    <property type="match status" value="1"/>
</dbReference>
<evidence type="ECO:0000313" key="7">
    <source>
        <dbReference type="EMBL" id="CAI4217864.1"/>
    </source>
</evidence>
<dbReference type="Proteomes" id="UP000838763">
    <property type="component" value="Unassembled WGS sequence"/>
</dbReference>
<protein>
    <recommendedName>
        <fullName evidence="3">Pre-rRNA-processing protein RIX1</fullName>
    </recommendedName>
</protein>
<dbReference type="OrthoDB" id="20900at2759"/>
<accession>A0A9P1H6S4</accession>
<dbReference type="InterPro" id="IPR016024">
    <property type="entry name" value="ARM-type_fold"/>
</dbReference>
<dbReference type="InterPro" id="IPR012583">
    <property type="entry name" value="RIX1_N"/>
</dbReference>
<dbReference type="InterPro" id="IPR011989">
    <property type="entry name" value="ARM-like"/>
</dbReference>
<name>A0A9P1H6S4_9PEZI</name>
<proteinExistence type="inferred from homology"/>
<comment type="subcellular location">
    <subcellularLocation>
        <location evidence="1">Nucleus</location>
    </subcellularLocation>
</comment>
<dbReference type="GO" id="GO:0006364">
    <property type="term" value="P:rRNA processing"/>
    <property type="evidence" value="ECO:0007669"/>
    <property type="project" value="TreeGrafter"/>
</dbReference>
<organism evidence="7 8">
    <name type="scientific">Parascedosporium putredinis</name>
    <dbReference type="NCBI Taxonomy" id="1442378"/>
    <lineage>
        <taxon>Eukaryota</taxon>
        <taxon>Fungi</taxon>
        <taxon>Dikarya</taxon>
        <taxon>Ascomycota</taxon>
        <taxon>Pezizomycotina</taxon>
        <taxon>Sordariomycetes</taxon>
        <taxon>Hypocreomycetidae</taxon>
        <taxon>Microascales</taxon>
        <taxon>Microascaceae</taxon>
        <taxon>Parascedosporium</taxon>
    </lineage>
</organism>
<keyword evidence="8" id="KW-1185">Reference proteome</keyword>
<evidence type="ECO:0000256" key="5">
    <source>
        <dbReference type="SAM" id="MobiDB-lite"/>
    </source>
</evidence>
<comment type="caution">
    <text evidence="7">The sequence shown here is derived from an EMBL/GenBank/DDBJ whole genome shotgun (WGS) entry which is preliminary data.</text>
</comment>
<evidence type="ECO:0000259" key="6">
    <source>
        <dbReference type="Pfam" id="PF08167"/>
    </source>
</evidence>
<dbReference type="PANTHER" id="PTHR34105">
    <property type="entry name" value="PROLINE-, GLUTAMIC ACID- AND LEUCINE-RICH PROTEIN 1"/>
    <property type="match status" value="1"/>
</dbReference>
<comment type="similarity">
    <text evidence="2">Belongs to the RIX1/PELP1 family.</text>
</comment>
<feature type="domain" description="Pre-rRNA-processing protein RIX1 N-terminal" evidence="6">
    <location>
        <begin position="17"/>
        <end position="178"/>
    </location>
</feature>
<evidence type="ECO:0000313" key="8">
    <source>
        <dbReference type="Proteomes" id="UP000838763"/>
    </source>
</evidence>
<evidence type="ECO:0000256" key="3">
    <source>
        <dbReference type="ARBA" id="ARBA00021502"/>
    </source>
</evidence>
<dbReference type="Gene3D" id="1.25.10.10">
    <property type="entry name" value="Leucine-rich Repeat Variant"/>
    <property type="match status" value="1"/>
</dbReference>
<feature type="region of interest" description="Disordered" evidence="5">
    <location>
        <begin position="502"/>
        <end position="557"/>
    </location>
</feature>
<dbReference type="AlphaFoldDB" id="A0A9P1H6S4"/>
<dbReference type="EMBL" id="CALLCH030000017">
    <property type="protein sequence ID" value="CAI4217864.1"/>
    <property type="molecule type" value="Genomic_DNA"/>
</dbReference>
<evidence type="ECO:0000256" key="1">
    <source>
        <dbReference type="ARBA" id="ARBA00004123"/>
    </source>
</evidence>
<evidence type="ECO:0000256" key="2">
    <source>
        <dbReference type="ARBA" id="ARBA00010511"/>
    </source>
</evidence>
<sequence>MRRGPVRPQDSKLRDNASETAVLVHKLKTALKTLLNDRDHRRRFTGVVLVKAVVDVGGWETLRSSEPWVRGLIAVLQKKDPIGSKELAVVALTRIYSQLHGYQTLVREIATPTIPGFITACLQLLKSSAPGQPLRAPVAVVETIIGALATVIPLYPTTSRPFVSQIRTAIRPFLVPTLSDEFVVPASLQAASRRLAIALHYTAPKSGALKRNVEPPPGYVASKVVLGEAPRGGGDSADMLPAWVGVGPGSQRLIGLLGFMAEFILQPTKSPISIPVGVLVDAVSRVAQIARHSPKSQTAALELLLAICRRLGSSFVPVVLETLDYTLRIFKSGINTASVRQVSYNLLNEILPLSGPTMGKDTVSTLDLTNDNSATGPSLEPAHRLAAEKLLVGFLSHLPQRRLRPVLRSLLDQTAILTQNKDAMLASVLNPFRNKQSKMAPSILPFLSQLHPNDQALEIIRSNMRQDVDMENSPSGDEPLAAMVDELEVSPPAETPVFEAVAPVHDPPKENPFAPGLRSTISWRQRLSPPADDDDSDDESVKLVASFDSDPEMDEAE</sequence>
<dbReference type="GO" id="GO:0005634">
    <property type="term" value="C:nucleus"/>
    <property type="evidence" value="ECO:0007669"/>
    <property type="project" value="UniProtKB-SubCell"/>
</dbReference>
<gene>
    <name evidence="7" type="ORF">PPNO1_LOCUS7464</name>
</gene>
<evidence type="ECO:0000256" key="4">
    <source>
        <dbReference type="ARBA" id="ARBA00023242"/>
    </source>
</evidence>
<reference evidence="7" key="1">
    <citation type="submission" date="2022-11" db="EMBL/GenBank/DDBJ databases">
        <authorList>
            <person name="Scott C."/>
            <person name="Bruce N."/>
        </authorList>
    </citation>
    <scope>NUCLEOTIDE SEQUENCE</scope>
</reference>
<dbReference type="PANTHER" id="PTHR34105:SF1">
    <property type="entry name" value="PROLINE-, GLUTAMIC ACID- AND LEUCINE-RICH PROTEIN 1"/>
    <property type="match status" value="1"/>
</dbReference>